<dbReference type="EMBL" id="BNAR01000004">
    <property type="protein sequence ID" value="GHH38547.1"/>
    <property type="molecule type" value="Genomic_DNA"/>
</dbReference>
<dbReference type="SUPFAM" id="SSF102198">
    <property type="entry name" value="Putative cyclase"/>
    <property type="match status" value="1"/>
</dbReference>
<name>A0ABQ3MLM0_9PSEU</name>
<dbReference type="InterPro" id="IPR037175">
    <property type="entry name" value="KFase_sf"/>
</dbReference>
<gene>
    <name evidence="1" type="ORF">GCM10017774_28640</name>
</gene>
<accession>A0ABQ3MLM0</accession>
<dbReference type="PANTHER" id="PTHR31118:SF32">
    <property type="entry name" value="KYNURENINE FORMAMIDASE"/>
    <property type="match status" value="1"/>
</dbReference>
<reference evidence="2" key="1">
    <citation type="journal article" date="2019" name="Int. J. Syst. Evol. Microbiol.">
        <title>The Global Catalogue of Microorganisms (GCM) 10K type strain sequencing project: providing services to taxonomists for standard genome sequencing and annotation.</title>
        <authorList>
            <consortium name="The Broad Institute Genomics Platform"/>
            <consortium name="The Broad Institute Genome Sequencing Center for Infectious Disease"/>
            <person name="Wu L."/>
            <person name="Ma J."/>
        </authorList>
    </citation>
    <scope>NUCLEOTIDE SEQUENCE [LARGE SCALE GENOMIC DNA]</scope>
    <source>
        <strain evidence="2">CGMCC 4.7367</strain>
    </source>
</reference>
<keyword evidence="2" id="KW-1185">Reference proteome</keyword>
<dbReference type="Pfam" id="PF04199">
    <property type="entry name" value="Cyclase"/>
    <property type="match status" value="2"/>
</dbReference>
<evidence type="ECO:0000313" key="2">
    <source>
        <dbReference type="Proteomes" id="UP000605568"/>
    </source>
</evidence>
<organism evidence="1 2">
    <name type="scientific">Lentzea cavernae</name>
    <dbReference type="NCBI Taxonomy" id="2020703"/>
    <lineage>
        <taxon>Bacteria</taxon>
        <taxon>Bacillati</taxon>
        <taxon>Actinomycetota</taxon>
        <taxon>Actinomycetes</taxon>
        <taxon>Pseudonocardiales</taxon>
        <taxon>Pseudonocardiaceae</taxon>
        <taxon>Lentzea</taxon>
    </lineage>
</organism>
<comment type="caution">
    <text evidence="1">The sequence shown here is derived from an EMBL/GenBank/DDBJ whole genome shotgun (WGS) entry which is preliminary data.</text>
</comment>
<proteinExistence type="predicted"/>
<evidence type="ECO:0000313" key="1">
    <source>
        <dbReference type="EMBL" id="GHH38547.1"/>
    </source>
</evidence>
<sequence length="213" mass="22888">MLRMRRIVDLSHPIVDGMVTMGGMRPPRVTTYVSRDDTAARMGPGVSFEIGQIDLIANTGTYLDTPSHYHSGGYDTAGLPLERVVDVPVAVVRLGDPILPEFKGHAVLFHTGWSRNWGTDAYQNGHPFITADVVGALIEVEPALVGIDSLNIDDATDLNRPAHQGLLGAGIPIVEHLTNLEQVPPRGARFTALPMPVVGMGTMPVRAIAVVDE</sequence>
<dbReference type="Gene3D" id="3.50.30.50">
    <property type="entry name" value="Putative cyclase"/>
    <property type="match status" value="1"/>
</dbReference>
<dbReference type="InterPro" id="IPR007325">
    <property type="entry name" value="KFase/CYL"/>
</dbReference>
<dbReference type="Proteomes" id="UP000605568">
    <property type="component" value="Unassembled WGS sequence"/>
</dbReference>
<protein>
    <submittedName>
        <fullName evidence="1">Cyclase</fullName>
    </submittedName>
</protein>
<dbReference type="PANTHER" id="PTHR31118">
    <property type="entry name" value="CYCLASE-LIKE PROTEIN 2"/>
    <property type="match status" value="1"/>
</dbReference>